<dbReference type="GO" id="GO:0005737">
    <property type="term" value="C:cytoplasm"/>
    <property type="evidence" value="ECO:0007669"/>
    <property type="project" value="TreeGrafter"/>
</dbReference>
<protein>
    <submittedName>
        <fullName evidence="3">Aminocarboxymuconate-semialdehyde decarboxylase</fullName>
        <ecNumber evidence="3">4.1.1.45</ecNumber>
    </submittedName>
</protein>
<sequence length="335" mass="35072">MTRASAGAIDVHAHAMPLELLRWLAARDLAGLDALPHGQVRLDPAVAGVPAGTPIPCPPEQYDLTARLAAMDATGCARQAVSLPPFTTAGTSTDEQLAAEVAAAGNDALAAHVGQAPDRLCALGTVPVGGAHAVAEARRCLDELGMAGVAIGTQGCARDLDDPVNEPLWAFLAERQAFTFLHPNASPAPARTAAYWLPQLVGYPTETAIAVARLVLGGVLDRHDLRLCLAHGGGCVPSLRGRLDLGWHRKEAARTTPLPPTAYLDRLYYDTAVFDPAALRQIVAQVGAEHVLLGTDFPFDLSDTDPLGTLHALGLSEADTRRVASETAARLLNIG</sequence>
<keyword evidence="4" id="KW-1185">Reference proteome</keyword>
<evidence type="ECO:0000313" key="4">
    <source>
        <dbReference type="Proteomes" id="UP000540506"/>
    </source>
</evidence>
<dbReference type="GO" id="GO:0016787">
    <property type="term" value="F:hydrolase activity"/>
    <property type="evidence" value="ECO:0007669"/>
    <property type="project" value="InterPro"/>
</dbReference>
<dbReference type="EMBL" id="JACHJV010000002">
    <property type="protein sequence ID" value="MBB4927703.1"/>
    <property type="molecule type" value="Genomic_DNA"/>
</dbReference>
<dbReference type="InterPro" id="IPR032465">
    <property type="entry name" value="ACMSD"/>
</dbReference>
<dbReference type="Pfam" id="PF04909">
    <property type="entry name" value="Amidohydro_2"/>
    <property type="match status" value="1"/>
</dbReference>
<dbReference type="GO" id="GO:0001760">
    <property type="term" value="F:aminocarboxymuconate-semialdehyde decarboxylase activity"/>
    <property type="evidence" value="ECO:0007669"/>
    <property type="project" value="UniProtKB-EC"/>
</dbReference>
<proteinExistence type="predicted"/>
<comment type="caution">
    <text evidence="3">The sequence shown here is derived from an EMBL/GenBank/DDBJ whole genome shotgun (WGS) entry which is preliminary data.</text>
</comment>
<dbReference type="PANTHER" id="PTHR21240:SF28">
    <property type="entry name" value="ISO-OROTATE DECARBOXYLASE (EUROFUNG)"/>
    <property type="match status" value="1"/>
</dbReference>
<feature type="domain" description="Amidohydrolase-related" evidence="2">
    <location>
        <begin position="9"/>
        <end position="333"/>
    </location>
</feature>
<gene>
    <name evidence="3" type="ORF">FHR34_006798</name>
</gene>
<name>A0A7W7VZ51_KITKI</name>
<evidence type="ECO:0000256" key="1">
    <source>
        <dbReference type="ARBA" id="ARBA00023239"/>
    </source>
</evidence>
<keyword evidence="1 3" id="KW-0456">Lyase</keyword>
<dbReference type="Proteomes" id="UP000540506">
    <property type="component" value="Unassembled WGS sequence"/>
</dbReference>
<evidence type="ECO:0000313" key="3">
    <source>
        <dbReference type="EMBL" id="MBB4927703.1"/>
    </source>
</evidence>
<dbReference type="SUPFAM" id="SSF51556">
    <property type="entry name" value="Metallo-dependent hydrolases"/>
    <property type="match status" value="1"/>
</dbReference>
<dbReference type="AlphaFoldDB" id="A0A7W7VZ51"/>
<accession>A0A7W7VZ51</accession>
<dbReference type="RefSeq" id="WP_184944310.1">
    <property type="nucleotide sequence ID" value="NZ_JACHJV010000002.1"/>
</dbReference>
<organism evidence="3 4">
    <name type="scientific">Kitasatospora kifunensis</name>
    <name type="common">Streptomyces kifunensis</name>
    <dbReference type="NCBI Taxonomy" id="58351"/>
    <lineage>
        <taxon>Bacteria</taxon>
        <taxon>Bacillati</taxon>
        <taxon>Actinomycetota</taxon>
        <taxon>Actinomycetes</taxon>
        <taxon>Kitasatosporales</taxon>
        <taxon>Streptomycetaceae</taxon>
        <taxon>Kitasatospora</taxon>
    </lineage>
</organism>
<dbReference type="EC" id="4.1.1.45" evidence="3"/>
<dbReference type="InterPro" id="IPR032466">
    <property type="entry name" value="Metal_Hydrolase"/>
</dbReference>
<dbReference type="Gene3D" id="3.20.20.140">
    <property type="entry name" value="Metal-dependent hydrolases"/>
    <property type="match status" value="1"/>
</dbReference>
<dbReference type="GO" id="GO:0019748">
    <property type="term" value="P:secondary metabolic process"/>
    <property type="evidence" value="ECO:0007669"/>
    <property type="project" value="TreeGrafter"/>
</dbReference>
<dbReference type="PANTHER" id="PTHR21240">
    <property type="entry name" value="2-AMINO-3-CARBOXYLMUCONATE-6-SEMIALDEHYDE DECARBOXYLASE"/>
    <property type="match status" value="1"/>
</dbReference>
<dbReference type="InterPro" id="IPR006680">
    <property type="entry name" value="Amidohydro-rel"/>
</dbReference>
<evidence type="ECO:0000259" key="2">
    <source>
        <dbReference type="Pfam" id="PF04909"/>
    </source>
</evidence>
<reference evidence="3 4" key="1">
    <citation type="submission" date="2020-08" db="EMBL/GenBank/DDBJ databases">
        <title>Sequencing the genomes of 1000 actinobacteria strains.</title>
        <authorList>
            <person name="Klenk H.-P."/>
        </authorList>
    </citation>
    <scope>NUCLEOTIDE SEQUENCE [LARGE SCALE GENOMIC DNA]</scope>
    <source>
        <strain evidence="3 4">DSM 41654</strain>
    </source>
</reference>